<evidence type="ECO:0000313" key="1">
    <source>
        <dbReference type="EMBL" id="KAF3967060.1"/>
    </source>
</evidence>
<accession>A0A8J4VRF0</accession>
<organism evidence="1 2">
    <name type="scientific">Castanea mollissima</name>
    <name type="common">Chinese chestnut</name>
    <dbReference type="NCBI Taxonomy" id="60419"/>
    <lineage>
        <taxon>Eukaryota</taxon>
        <taxon>Viridiplantae</taxon>
        <taxon>Streptophyta</taxon>
        <taxon>Embryophyta</taxon>
        <taxon>Tracheophyta</taxon>
        <taxon>Spermatophyta</taxon>
        <taxon>Magnoliopsida</taxon>
        <taxon>eudicotyledons</taxon>
        <taxon>Gunneridae</taxon>
        <taxon>Pentapetalae</taxon>
        <taxon>rosids</taxon>
        <taxon>fabids</taxon>
        <taxon>Fagales</taxon>
        <taxon>Fagaceae</taxon>
        <taxon>Castanea</taxon>
    </lineage>
</organism>
<proteinExistence type="predicted"/>
<keyword evidence="2" id="KW-1185">Reference proteome</keyword>
<comment type="caution">
    <text evidence="1">The sequence shown here is derived from an EMBL/GenBank/DDBJ whole genome shotgun (WGS) entry which is preliminary data.</text>
</comment>
<reference evidence="1" key="1">
    <citation type="submission" date="2020-03" db="EMBL/GenBank/DDBJ databases">
        <title>Castanea mollissima Vanexum genome sequencing.</title>
        <authorList>
            <person name="Staton M."/>
        </authorList>
    </citation>
    <scope>NUCLEOTIDE SEQUENCE</scope>
    <source>
        <tissue evidence="1">Leaf</tissue>
    </source>
</reference>
<dbReference type="EMBL" id="JRKL02000953">
    <property type="protein sequence ID" value="KAF3967060.1"/>
    <property type="molecule type" value="Genomic_DNA"/>
</dbReference>
<gene>
    <name evidence="1" type="ORF">CMV_008893</name>
</gene>
<sequence>MWPQFFRTEAPVEWMIYLLLGSLGTRICRIGGVLVNDLKLDFWLSLESMSSSHATNCHVVRSFVLVVANCGFHCKGLQLSFNCCACCFFGSWQEVSF</sequence>
<name>A0A8J4VRF0_9ROSI</name>
<protein>
    <submittedName>
        <fullName evidence="1">Uncharacterized protein</fullName>
    </submittedName>
</protein>
<evidence type="ECO:0000313" key="2">
    <source>
        <dbReference type="Proteomes" id="UP000737018"/>
    </source>
</evidence>
<dbReference type="Proteomes" id="UP000737018">
    <property type="component" value="Unassembled WGS sequence"/>
</dbReference>
<dbReference type="AlphaFoldDB" id="A0A8J4VRF0"/>